<dbReference type="GO" id="GO:0016020">
    <property type="term" value="C:membrane"/>
    <property type="evidence" value="ECO:0007669"/>
    <property type="project" value="UniProtKB-SubCell"/>
</dbReference>
<feature type="transmembrane region" description="Helical" evidence="7">
    <location>
        <begin position="290"/>
        <end position="312"/>
    </location>
</feature>
<comment type="caution">
    <text evidence="8">The sequence shown here is derived from an EMBL/GenBank/DDBJ whole genome shotgun (WGS) entry which is preliminary data.</text>
</comment>
<evidence type="ECO:0000256" key="6">
    <source>
        <dbReference type="SAM" id="MobiDB-lite"/>
    </source>
</evidence>
<keyword evidence="3 7" id="KW-0812">Transmembrane</keyword>
<dbReference type="InterPro" id="IPR002549">
    <property type="entry name" value="AI-2E-like"/>
</dbReference>
<dbReference type="AlphaFoldDB" id="A0A2S6H1R4"/>
<feature type="transmembrane region" description="Helical" evidence="7">
    <location>
        <begin position="249"/>
        <end position="270"/>
    </location>
</feature>
<reference evidence="8 9" key="1">
    <citation type="submission" date="2018-02" db="EMBL/GenBank/DDBJ databases">
        <title>Genomic Encyclopedia of Archaeal and Bacterial Type Strains, Phase II (KMG-II): from individual species to whole genera.</title>
        <authorList>
            <person name="Goeker M."/>
        </authorList>
    </citation>
    <scope>NUCLEOTIDE SEQUENCE [LARGE SCALE GENOMIC DNA]</scope>
    <source>
        <strain evidence="8 9">YU 961-1</strain>
    </source>
</reference>
<evidence type="ECO:0000256" key="2">
    <source>
        <dbReference type="ARBA" id="ARBA00009773"/>
    </source>
</evidence>
<evidence type="ECO:0000313" key="8">
    <source>
        <dbReference type="EMBL" id="PPK71357.1"/>
    </source>
</evidence>
<evidence type="ECO:0000256" key="4">
    <source>
        <dbReference type="ARBA" id="ARBA00022989"/>
    </source>
</evidence>
<dbReference type="EMBL" id="PTIX01000001">
    <property type="protein sequence ID" value="PPK71357.1"/>
    <property type="molecule type" value="Genomic_DNA"/>
</dbReference>
<feature type="transmembrane region" description="Helical" evidence="7">
    <location>
        <begin position="215"/>
        <end position="237"/>
    </location>
</feature>
<dbReference type="PANTHER" id="PTHR21716:SF64">
    <property type="entry name" value="AI-2 TRANSPORT PROTEIN TQSA"/>
    <property type="match status" value="1"/>
</dbReference>
<feature type="region of interest" description="Disordered" evidence="6">
    <location>
        <begin position="334"/>
        <end position="366"/>
    </location>
</feature>
<organism evidence="8 9">
    <name type="scientific">Actinokineospora auranticolor</name>
    <dbReference type="NCBI Taxonomy" id="155976"/>
    <lineage>
        <taxon>Bacteria</taxon>
        <taxon>Bacillati</taxon>
        <taxon>Actinomycetota</taxon>
        <taxon>Actinomycetes</taxon>
        <taxon>Pseudonocardiales</taxon>
        <taxon>Pseudonocardiaceae</taxon>
        <taxon>Actinokineospora</taxon>
    </lineage>
</organism>
<accession>A0A2S6H1R4</accession>
<dbReference type="Pfam" id="PF01594">
    <property type="entry name" value="AI-2E_transport"/>
    <property type="match status" value="1"/>
</dbReference>
<evidence type="ECO:0000256" key="1">
    <source>
        <dbReference type="ARBA" id="ARBA00004141"/>
    </source>
</evidence>
<feature type="transmembrane region" description="Helical" evidence="7">
    <location>
        <begin position="131"/>
        <end position="154"/>
    </location>
</feature>
<keyword evidence="5 7" id="KW-0472">Membrane</keyword>
<dbReference type="PANTHER" id="PTHR21716">
    <property type="entry name" value="TRANSMEMBRANE PROTEIN"/>
    <property type="match status" value="1"/>
</dbReference>
<name>A0A2S6H1R4_9PSEU</name>
<protein>
    <submittedName>
        <fullName evidence="8">Putative PurR-regulated permease PerM</fullName>
    </submittedName>
</protein>
<evidence type="ECO:0000256" key="7">
    <source>
        <dbReference type="SAM" id="Phobius"/>
    </source>
</evidence>
<evidence type="ECO:0000313" key="9">
    <source>
        <dbReference type="Proteomes" id="UP000239203"/>
    </source>
</evidence>
<dbReference type="GO" id="GO:0055085">
    <property type="term" value="P:transmembrane transport"/>
    <property type="evidence" value="ECO:0007669"/>
    <property type="project" value="TreeGrafter"/>
</dbReference>
<feature type="transmembrane region" description="Helical" evidence="7">
    <location>
        <begin position="20"/>
        <end position="40"/>
    </location>
</feature>
<gene>
    <name evidence="8" type="ORF">CLV40_101547</name>
</gene>
<evidence type="ECO:0000256" key="5">
    <source>
        <dbReference type="ARBA" id="ARBA00023136"/>
    </source>
</evidence>
<dbReference type="Proteomes" id="UP000239203">
    <property type="component" value="Unassembled WGS sequence"/>
</dbReference>
<keyword evidence="4 7" id="KW-1133">Transmembrane helix</keyword>
<proteinExistence type="inferred from homology"/>
<feature type="transmembrane region" description="Helical" evidence="7">
    <location>
        <begin position="187"/>
        <end position="209"/>
    </location>
</feature>
<feature type="transmembrane region" description="Helical" evidence="7">
    <location>
        <begin position="52"/>
        <end position="78"/>
    </location>
</feature>
<sequence length="366" mass="38339">MQILVGLASVAVVLQGISYASWLLGPLALAMMIVVAVSPIPQWLRDRGLPSWLATTVLVLLVYAVIAVLVLVVVVSIAQLATLLPAYAERADALVAELASALARFGVGADEVRAAVHGLDFGRVVGYLLDIVGAVGTIGGGLVFLLSLLLFLSIDAATVRLRQRSVAADRPELAAALSGFAHDTRRYLWVTTVFGFLVAVLDAIGLLLLDIPLPLLWGVLSFVTNYVPNIGFILGVAPPALLALLQGDWQLMIAVIVLYVVVNFVLQSVIQPRVIGDTVGLSSTATFLSLIVWSAVLGPLGSVLAVPLTLLVKAVLVDVDPRARWVDALAGAPSRVPTAAPADAAEPHTEPPAESAEPAEEKGTTD</sequence>
<comment type="similarity">
    <text evidence="2">Belongs to the autoinducer-2 exporter (AI-2E) (TC 2.A.86) family.</text>
</comment>
<keyword evidence="9" id="KW-1185">Reference proteome</keyword>
<comment type="subcellular location">
    <subcellularLocation>
        <location evidence="1">Membrane</location>
        <topology evidence="1">Multi-pass membrane protein</topology>
    </subcellularLocation>
</comment>
<evidence type="ECO:0000256" key="3">
    <source>
        <dbReference type="ARBA" id="ARBA00022692"/>
    </source>
</evidence>